<evidence type="ECO:0000259" key="2">
    <source>
        <dbReference type="Pfam" id="PF07687"/>
    </source>
</evidence>
<feature type="binding site" evidence="1">
    <location>
        <position position="144"/>
    </location>
    <ligand>
        <name>Mn(2+)</name>
        <dbReference type="ChEBI" id="CHEBI:29035"/>
        <label>2</label>
    </ligand>
</feature>
<dbReference type="InterPro" id="IPR017439">
    <property type="entry name" value="Amidohydrolase"/>
</dbReference>
<comment type="caution">
    <text evidence="3">The sequence shown here is derived from an EMBL/GenBank/DDBJ whole genome shotgun (WGS) entry which is preliminary data.</text>
</comment>
<dbReference type="Gene3D" id="3.40.630.10">
    <property type="entry name" value="Zn peptidases"/>
    <property type="match status" value="1"/>
</dbReference>
<protein>
    <submittedName>
        <fullName evidence="3">Putative hydrolase YxeP</fullName>
    </submittedName>
</protein>
<dbReference type="RefSeq" id="WP_308808179.1">
    <property type="nucleotide sequence ID" value="NZ_BMDB01000003.1"/>
</dbReference>
<dbReference type="SUPFAM" id="SSF55031">
    <property type="entry name" value="Bacterial exopeptidase dimerisation domain"/>
    <property type="match status" value="1"/>
</dbReference>
<proteinExistence type="predicted"/>
<keyword evidence="3" id="KW-0378">Hydrolase</keyword>
<name>A0A6V7R4H1_9BACL</name>
<dbReference type="NCBIfam" id="TIGR01891">
    <property type="entry name" value="amidohydrolases"/>
    <property type="match status" value="1"/>
</dbReference>
<dbReference type="InterPro" id="IPR036264">
    <property type="entry name" value="Bact_exopeptidase_dim_dom"/>
</dbReference>
<organism evidence="3 4">
    <name type="scientific">Phocicoccus schoeneichii</name>
    <dbReference type="NCBI Taxonomy" id="1812261"/>
    <lineage>
        <taxon>Bacteria</taxon>
        <taxon>Bacillati</taxon>
        <taxon>Bacillota</taxon>
        <taxon>Bacilli</taxon>
        <taxon>Bacillales</taxon>
        <taxon>Salinicoccaceae</taxon>
        <taxon>Phocicoccus</taxon>
    </lineage>
</organism>
<reference evidence="3 4" key="1">
    <citation type="submission" date="2020-07" db="EMBL/GenBank/DDBJ databases">
        <authorList>
            <person name="Criscuolo A."/>
        </authorList>
    </citation>
    <scope>NUCLEOTIDE SEQUENCE [LARGE SCALE GENOMIC DNA]</scope>
    <source>
        <strain evidence="4">CIP 111030</strain>
    </source>
</reference>
<dbReference type="Pfam" id="PF01546">
    <property type="entry name" value="Peptidase_M20"/>
    <property type="match status" value="1"/>
</dbReference>
<dbReference type="Gene3D" id="3.30.70.360">
    <property type="match status" value="1"/>
</dbReference>
<dbReference type="GO" id="GO:0016787">
    <property type="term" value="F:hydrolase activity"/>
    <property type="evidence" value="ECO:0007669"/>
    <property type="project" value="UniProtKB-KW"/>
</dbReference>
<feature type="binding site" evidence="1">
    <location>
        <position position="85"/>
    </location>
    <ligand>
        <name>Mn(2+)</name>
        <dbReference type="ChEBI" id="CHEBI:29035"/>
        <label>2</label>
    </ligand>
</feature>
<keyword evidence="1" id="KW-0464">Manganese</keyword>
<keyword evidence="4" id="KW-1185">Reference proteome</keyword>
<evidence type="ECO:0000313" key="4">
    <source>
        <dbReference type="Proteomes" id="UP000521032"/>
    </source>
</evidence>
<dbReference type="AlphaFoldDB" id="A0A6V7R4H1"/>
<feature type="binding site" evidence="1">
    <location>
        <position position="87"/>
    </location>
    <ligand>
        <name>Mn(2+)</name>
        <dbReference type="ChEBI" id="CHEBI:29035"/>
        <label>2</label>
    </ligand>
</feature>
<keyword evidence="1" id="KW-0479">Metal-binding</keyword>
<dbReference type="SUPFAM" id="SSF53187">
    <property type="entry name" value="Zn-dependent exopeptidases"/>
    <property type="match status" value="1"/>
</dbReference>
<gene>
    <name evidence="3" type="primary">yxeP_3</name>
    <name evidence="3" type="ORF">JEOSCH030_00239</name>
</gene>
<feature type="binding site" evidence="1">
    <location>
        <position position="339"/>
    </location>
    <ligand>
        <name>Mn(2+)</name>
        <dbReference type="ChEBI" id="CHEBI:29035"/>
        <label>2</label>
    </ligand>
</feature>
<accession>A0A6V7R4H1</accession>
<dbReference type="GO" id="GO:0046872">
    <property type="term" value="F:metal ion binding"/>
    <property type="evidence" value="ECO:0007669"/>
    <property type="project" value="UniProtKB-KW"/>
</dbReference>
<dbReference type="Pfam" id="PF07687">
    <property type="entry name" value="M20_dimer"/>
    <property type="match status" value="1"/>
</dbReference>
<feature type="domain" description="Peptidase M20 dimerisation" evidence="2">
    <location>
        <begin position="161"/>
        <end position="259"/>
    </location>
</feature>
<dbReference type="PANTHER" id="PTHR11014:SF122">
    <property type="entry name" value="AMIDOHYDROLASE AMHX"/>
    <property type="match status" value="1"/>
</dbReference>
<evidence type="ECO:0000313" key="3">
    <source>
        <dbReference type="EMBL" id="CAD2072226.1"/>
    </source>
</evidence>
<dbReference type="PANTHER" id="PTHR11014">
    <property type="entry name" value="PEPTIDASE M20 FAMILY MEMBER"/>
    <property type="match status" value="1"/>
</dbReference>
<evidence type="ECO:0000256" key="1">
    <source>
        <dbReference type="PIRSR" id="PIRSR005962-1"/>
    </source>
</evidence>
<feature type="binding site" evidence="1">
    <location>
        <position position="120"/>
    </location>
    <ligand>
        <name>Mn(2+)</name>
        <dbReference type="ChEBI" id="CHEBI:29035"/>
        <label>2</label>
    </ligand>
</feature>
<comment type="cofactor">
    <cofactor evidence="1">
        <name>Mn(2+)</name>
        <dbReference type="ChEBI" id="CHEBI:29035"/>
    </cofactor>
    <text evidence="1">The Mn(2+) ion enhances activity.</text>
</comment>
<dbReference type="EMBL" id="CAJEWE010000004">
    <property type="protein sequence ID" value="CAD2072226.1"/>
    <property type="molecule type" value="Genomic_DNA"/>
</dbReference>
<dbReference type="PIRSF" id="PIRSF005962">
    <property type="entry name" value="Pept_M20D_amidohydro"/>
    <property type="match status" value="1"/>
</dbReference>
<dbReference type="InterPro" id="IPR011650">
    <property type="entry name" value="Peptidase_M20_dimer"/>
</dbReference>
<dbReference type="InterPro" id="IPR002933">
    <property type="entry name" value="Peptidase_M20"/>
</dbReference>
<sequence>MEEIFEVFEHVHQNPELSLEEFKTTEYIFDYLKTRGFNPVKFKNVTGLYCDVGDFSADSLKIGVRADIDALWQEVNGVEQANHSCGHDSHIAMVIGAMLKVKDEVLDQKGVRFVFQPAEELGVGAQKVIEEGVIDELDYMFGIHLRPIEEARDGFAAPSIEHGASGSVTFKIVGHDAHGARPHLNHNVIEIGSDLLGMLSSIHVNPMVPSSIKMTKFHAGGQSINIIPGSAEVGIDVRAQTNEVMTEIQERIKEILESISDLYDVKIENLDMHAMVASESNDDAIDILRSAIIDTIGEDKLLDPIVTSGGDDFHFYTVQKPELKGAMIGLGCDLTPGLHHPYMKFNHDSMPVGSAIIYQAIMNAK</sequence>
<dbReference type="Proteomes" id="UP000521032">
    <property type="component" value="Unassembled WGS sequence"/>
</dbReference>